<sequence length="159" mass="17232">MHNLWSSTAIGTLKPVVAMFDCFKEGKAKETNLEHGAVRVELPALDVEAQRSQECMTCSDFNSPKGGINMVINNSPCVVHYPGRQGLLDLSEPNEATETGLLFPGIKVPNMEDAKGQELGFIPSGSNIWSTQNARFKALVRQGHASVVFGVLDRCSSPN</sequence>
<evidence type="ECO:0000313" key="2">
    <source>
        <dbReference type="Proteomes" id="UP000011668"/>
    </source>
</evidence>
<organism evidence="1 2">
    <name type="scientific">Thanatephorus cucumeris (strain AG1-IA)</name>
    <name type="common">Rice sheath blight fungus</name>
    <name type="synonym">Rhizoctonia solani</name>
    <dbReference type="NCBI Taxonomy" id="983506"/>
    <lineage>
        <taxon>Eukaryota</taxon>
        <taxon>Fungi</taxon>
        <taxon>Dikarya</taxon>
        <taxon>Basidiomycota</taxon>
        <taxon>Agaricomycotina</taxon>
        <taxon>Agaricomycetes</taxon>
        <taxon>Cantharellales</taxon>
        <taxon>Ceratobasidiaceae</taxon>
        <taxon>Rhizoctonia</taxon>
        <taxon>Rhizoctonia solani AG-1</taxon>
    </lineage>
</organism>
<protein>
    <submittedName>
        <fullName evidence="1">Uncharacterized protein</fullName>
    </submittedName>
</protein>
<name>L8WJN3_THACA</name>
<gene>
    <name evidence="1" type="ORF">AG1IA_07580</name>
</gene>
<dbReference type="AlphaFoldDB" id="L8WJN3"/>
<dbReference type="Proteomes" id="UP000011668">
    <property type="component" value="Unassembled WGS sequence"/>
</dbReference>
<evidence type="ECO:0000313" key="1">
    <source>
        <dbReference type="EMBL" id="ELU38391.1"/>
    </source>
</evidence>
<proteinExistence type="predicted"/>
<dbReference type="EMBL" id="AFRT01002186">
    <property type="protein sequence ID" value="ELU38391.1"/>
    <property type="molecule type" value="Genomic_DNA"/>
</dbReference>
<accession>L8WJN3</accession>
<comment type="caution">
    <text evidence="1">The sequence shown here is derived from an EMBL/GenBank/DDBJ whole genome shotgun (WGS) entry which is preliminary data.</text>
</comment>
<dbReference type="HOGENOM" id="CLU_1661988_0_0_1"/>
<keyword evidence="2" id="KW-1185">Reference proteome</keyword>
<reference evidence="1 2" key="1">
    <citation type="journal article" date="2013" name="Nat. Commun.">
        <title>The evolution and pathogenic mechanisms of the rice sheath blight pathogen.</title>
        <authorList>
            <person name="Zheng A."/>
            <person name="Lin R."/>
            <person name="Xu L."/>
            <person name="Qin P."/>
            <person name="Tang C."/>
            <person name="Ai P."/>
            <person name="Zhang D."/>
            <person name="Liu Y."/>
            <person name="Sun Z."/>
            <person name="Feng H."/>
            <person name="Wang Y."/>
            <person name="Chen Y."/>
            <person name="Liang X."/>
            <person name="Fu R."/>
            <person name="Li Q."/>
            <person name="Zhang J."/>
            <person name="Yu X."/>
            <person name="Xie Z."/>
            <person name="Ding L."/>
            <person name="Guan P."/>
            <person name="Tang J."/>
            <person name="Liang Y."/>
            <person name="Wang S."/>
            <person name="Deng Q."/>
            <person name="Li S."/>
            <person name="Zhu J."/>
            <person name="Wang L."/>
            <person name="Liu H."/>
            <person name="Li P."/>
        </authorList>
    </citation>
    <scope>NUCLEOTIDE SEQUENCE [LARGE SCALE GENOMIC DNA]</scope>
    <source>
        <strain evidence="2">AG-1 IA</strain>
    </source>
</reference>